<evidence type="ECO:0000313" key="8">
    <source>
        <dbReference type="EMBL" id="MBB4010662.1"/>
    </source>
</evidence>
<evidence type="ECO:0000256" key="4">
    <source>
        <dbReference type="ARBA" id="ARBA00022827"/>
    </source>
</evidence>
<feature type="region of interest" description="Disordered" evidence="5">
    <location>
        <begin position="1"/>
        <end position="21"/>
    </location>
</feature>
<dbReference type="InterPro" id="IPR037069">
    <property type="entry name" value="AcylCoA_DH/ox_N_sf"/>
</dbReference>
<dbReference type="PIRSF" id="PIRSF016578">
    <property type="entry name" value="HsaA"/>
    <property type="match status" value="1"/>
</dbReference>
<gene>
    <name evidence="9" type="ORF">BJF91_23920</name>
    <name evidence="8" type="ORF">GGQ71_004964</name>
</gene>
<evidence type="ECO:0000256" key="1">
    <source>
        <dbReference type="ARBA" id="ARBA00001974"/>
    </source>
</evidence>
<evidence type="ECO:0000313" key="10">
    <source>
        <dbReference type="Proteomes" id="UP000185598"/>
    </source>
</evidence>
<evidence type="ECO:0000259" key="6">
    <source>
        <dbReference type="Pfam" id="PF00441"/>
    </source>
</evidence>
<protein>
    <submittedName>
        <fullName evidence="9">Acyl-CoA dehydrogenase</fullName>
        <ecNumber evidence="8">1.3.8.7</ecNumber>
    </submittedName>
</protein>
<keyword evidence="10" id="KW-1185">Reference proteome</keyword>
<feature type="compositionally biased region" description="Low complexity" evidence="5">
    <location>
        <begin position="1"/>
        <end position="15"/>
    </location>
</feature>
<reference evidence="8 11" key="2">
    <citation type="submission" date="2020-08" db="EMBL/GenBank/DDBJ databases">
        <title>Genomic Encyclopedia of Type Strains, Phase IV (KMG-IV): sequencing the most valuable type-strain genomes for metagenomic binning, comparative biology and taxonomic classification.</title>
        <authorList>
            <person name="Goeker M."/>
        </authorList>
    </citation>
    <scope>NUCLEOTIDE SEQUENCE [LARGE SCALE GENOMIC DNA]</scope>
    <source>
        <strain evidence="8 11">DSM 100021</strain>
    </source>
</reference>
<dbReference type="Proteomes" id="UP000185598">
    <property type="component" value="Unassembled WGS sequence"/>
</dbReference>
<dbReference type="InterPro" id="IPR009075">
    <property type="entry name" value="AcylCo_DH/oxidase_C"/>
</dbReference>
<dbReference type="Pfam" id="PF02771">
    <property type="entry name" value="Acyl-CoA_dh_N"/>
    <property type="match status" value="1"/>
</dbReference>
<dbReference type="STRING" id="887144.BJF91_23920"/>
<evidence type="ECO:0000256" key="5">
    <source>
        <dbReference type="SAM" id="MobiDB-lite"/>
    </source>
</evidence>
<dbReference type="SUPFAM" id="SSF56645">
    <property type="entry name" value="Acyl-CoA dehydrogenase NM domain-like"/>
    <property type="match status" value="1"/>
</dbReference>
<dbReference type="InterPro" id="IPR013786">
    <property type="entry name" value="AcylCoA_DH/ox_N"/>
</dbReference>
<keyword evidence="8" id="KW-0560">Oxidoreductase</keyword>
<dbReference type="Gene3D" id="1.10.540.10">
    <property type="entry name" value="Acyl-CoA dehydrogenase/oxidase, N-terminal domain"/>
    <property type="match status" value="1"/>
</dbReference>
<dbReference type="EC" id="1.3.8.7" evidence="8"/>
<dbReference type="EMBL" id="MKIN01000015">
    <property type="protein sequence ID" value="OLP52245.1"/>
    <property type="molecule type" value="Genomic_DNA"/>
</dbReference>
<organism evidence="9 10">
    <name type="scientific">Allorhizobium taibaishanense</name>
    <dbReference type="NCBI Taxonomy" id="887144"/>
    <lineage>
        <taxon>Bacteria</taxon>
        <taxon>Pseudomonadati</taxon>
        <taxon>Pseudomonadota</taxon>
        <taxon>Alphaproteobacteria</taxon>
        <taxon>Hyphomicrobiales</taxon>
        <taxon>Rhizobiaceae</taxon>
        <taxon>Rhizobium/Agrobacterium group</taxon>
        <taxon>Allorhizobium</taxon>
    </lineage>
</organism>
<proteinExistence type="inferred from homology"/>
<accession>A0A1Q9ABK7</accession>
<dbReference type="EMBL" id="JACIED010000010">
    <property type="protein sequence ID" value="MBB4010662.1"/>
    <property type="molecule type" value="Genomic_DNA"/>
</dbReference>
<evidence type="ECO:0000259" key="7">
    <source>
        <dbReference type="Pfam" id="PF02771"/>
    </source>
</evidence>
<evidence type="ECO:0000256" key="2">
    <source>
        <dbReference type="ARBA" id="ARBA00009347"/>
    </source>
</evidence>
<dbReference type="InterPro" id="IPR046373">
    <property type="entry name" value="Acyl-CoA_Oxase/DH_mid-dom_sf"/>
</dbReference>
<dbReference type="AlphaFoldDB" id="A0A1Q9ABK7"/>
<dbReference type="Proteomes" id="UP000544107">
    <property type="component" value="Unassembled WGS sequence"/>
</dbReference>
<dbReference type="Gene3D" id="1.20.140.10">
    <property type="entry name" value="Butyryl-CoA Dehydrogenase, subunit A, domain 3"/>
    <property type="match status" value="1"/>
</dbReference>
<comment type="cofactor">
    <cofactor evidence="1">
        <name>FAD</name>
        <dbReference type="ChEBI" id="CHEBI:57692"/>
    </cofactor>
</comment>
<dbReference type="InterPro" id="IPR009100">
    <property type="entry name" value="AcylCoA_DH/oxidase_NM_dom_sf"/>
</dbReference>
<comment type="similarity">
    <text evidence="2">Belongs to the acyl-CoA dehydrogenase family.</text>
</comment>
<keyword evidence="3" id="KW-0285">Flavoprotein</keyword>
<feature type="domain" description="Acyl-CoA dehydrogenase/oxidase N-terminal" evidence="7">
    <location>
        <begin position="31"/>
        <end position="127"/>
    </location>
</feature>
<dbReference type="Pfam" id="PF00441">
    <property type="entry name" value="Acyl-CoA_dh_1"/>
    <property type="match status" value="1"/>
</dbReference>
<name>A0A1Q9ABK7_9HYPH</name>
<dbReference type="GO" id="GO:0050660">
    <property type="term" value="F:flavin adenine dinucleotide binding"/>
    <property type="evidence" value="ECO:0007669"/>
    <property type="project" value="InterPro"/>
</dbReference>
<evidence type="ECO:0000313" key="9">
    <source>
        <dbReference type="EMBL" id="OLP52245.1"/>
    </source>
</evidence>
<dbReference type="PANTHER" id="PTHR43884">
    <property type="entry name" value="ACYL-COA DEHYDROGENASE"/>
    <property type="match status" value="1"/>
</dbReference>
<reference evidence="9 10" key="1">
    <citation type="submission" date="2016-09" db="EMBL/GenBank/DDBJ databases">
        <title>Rhizobium oryziradicis sp. nov., isolated from the root of rice.</title>
        <authorList>
            <person name="Zhao J."/>
            <person name="Zhang X."/>
        </authorList>
    </citation>
    <scope>NUCLEOTIDE SEQUENCE [LARGE SCALE GENOMIC DNA]</scope>
    <source>
        <strain evidence="9 10">14971</strain>
    </source>
</reference>
<dbReference type="GO" id="GO:0070991">
    <property type="term" value="F:medium-chain fatty acyl-CoA dehydrogenase activity"/>
    <property type="evidence" value="ECO:0007669"/>
    <property type="project" value="UniProtKB-EC"/>
</dbReference>
<dbReference type="RefSeq" id="WP_075612558.1">
    <property type="nucleotide sequence ID" value="NZ_JACIED010000010.1"/>
</dbReference>
<sequence length="406" mass="43724">MTLTATQTRETTQPTENRRVEPEDFAARAARVAAIAAQHADDVDRAGRFPREAVDALKVERLLGMQIPVEFGGEGAGFAAIAEICTTLSQACASSAMIFAMHHIKCSSLVEHAEGNAWQRDFMARVASEQLLLGSATTEGGIGGNLRNSICAIEVDGDICRLEKDATVISYGSQADAILITSRAHKDAAPSDQVMTVFLKGQYSLEKTVDWDTLGMRGTRSDGFLFKGQAPTTQILPKPFAEIAAQSMLAASHILWSGVWYGIAVDAVARAQSFVRAAARKSQGQMPPGALRLAETANQLQLVRSNVVAALKAYEDAKHDGDKLSSFGFSVTMNNVKLASSETIIDIINQAMLICGIMGYKNGTPYSLGRHLRDAHSARLMISNDRILGNTSTMLLVHKLDTRLLG</sequence>
<dbReference type="InterPro" id="IPR036250">
    <property type="entry name" value="AcylCo_DH-like_C"/>
</dbReference>
<dbReference type="OrthoDB" id="2986495at2"/>
<keyword evidence="4" id="KW-0274">FAD</keyword>
<dbReference type="PANTHER" id="PTHR43884:SF12">
    <property type="entry name" value="ISOVALERYL-COA DEHYDROGENASE, MITOCHONDRIAL-RELATED"/>
    <property type="match status" value="1"/>
</dbReference>
<dbReference type="Gene3D" id="2.40.110.10">
    <property type="entry name" value="Butyryl-CoA Dehydrogenase, subunit A, domain 2"/>
    <property type="match status" value="1"/>
</dbReference>
<evidence type="ECO:0000313" key="11">
    <source>
        <dbReference type="Proteomes" id="UP000544107"/>
    </source>
</evidence>
<feature type="domain" description="Acyl-CoA dehydrogenase/oxidase C-terminal" evidence="6">
    <location>
        <begin position="245"/>
        <end position="380"/>
    </location>
</feature>
<evidence type="ECO:0000256" key="3">
    <source>
        <dbReference type="ARBA" id="ARBA00022630"/>
    </source>
</evidence>
<dbReference type="SUPFAM" id="SSF47203">
    <property type="entry name" value="Acyl-CoA dehydrogenase C-terminal domain-like"/>
    <property type="match status" value="1"/>
</dbReference>
<comment type="caution">
    <text evidence="9">The sequence shown here is derived from an EMBL/GenBank/DDBJ whole genome shotgun (WGS) entry which is preliminary data.</text>
</comment>